<name>A0A6V8LVW2_9BACT</name>
<protein>
    <submittedName>
        <fullName evidence="1">Uncharacterized protein</fullName>
    </submittedName>
</protein>
<gene>
    <name evidence="1" type="ORF">NNJEOMEG_02293</name>
</gene>
<keyword evidence="2" id="KW-1185">Reference proteome</keyword>
<dbReference type="EMBL" id="BLTE01000010">
    <property type="protein sequence ID" value="GFK94448.1"/>
    <property type="molecule type" value="Genomic_DNA"/>
</dbReference>
<comment type="caution">
    <text evidence="1">The sequence shown here is derived from an EMBL/GenBank/DDBJ whole genome shotgun (WGS) entry which is preliminary data.</text>
</comment>
<evidence type="ECO:0000313" key="2">
    <source>
        <dbReference type="Proteomes" id="UP000494245"/>
    </source>
</evidence>
<reference evidence="1 2" key="2">
    <citation type="submission" date="2020-05" db="EMBL/GenBank/DDBJ databases">
        <title>Draft genome sequence of Desulfovibrio sp. strainFSS-1.</title>
        <authorList>
            <person name="Shimoshige H."/>
            <person name="Kobayashi H."/>
            <person name="Maekawa T."/>
        </authorList>
    </citation>
    <scope>NUCLEOTIDE SEQUENCE [LARGE SCALE GENOMIC DNA]</scope>
    <source>
        <strain evidence="1 2">SIID29052-01</strain>
    </source>
</reference>
<reference evidence="1 2" key="1">
    <citation type="submission" date="2020-04" db="EMBL/GenBank/DDBJ databases">
        <authorList>
            <consortium name="Desulfovibrio sp. FSS-1 genome sequencing consortium"/>
            <person name="Shimoshige H."/>
            <person name="Kobayashi H."/>
            <person name="Maekawa T."/>
        </authorList>
    </citation>
    <scope>NUCLEOTIDE SEQUENCE [LARGE SCALE GENOMIC DNA]</scope>
    <source>
        <strain evidence="1 2">SIID29052-01</strain>
    </source>
</reference>
<dbReference type="AlphaFoldDB" id="A0A6V8LVW2"/>
<proteinExistence type="predicted"/>
<dbReference type="GO" id="GO:0003677">
    <property type="term" value="F:DNA binding"/>
    <property type="evidence" value="ECO:0007669"/>
    <property type="project" value="InterPro"/>
</dbReference>
<evidence type="ECO:0000313" key="1">
    <source>
        <dbReference type="EMBL" id="GFK94448.1"/>
    </source>
</evidence>
<organism evidence="1 2">
    <name type="scientific">Fundidesulfovibrio magnetotacticus</name>
    <dbReference type="NCBI Taxonomy" id="2730080"/>
    <lineage>
        <taxon>Bacteria</taxon>
        <taxon>Pseudomonadati</taxon>
        <taxon>Thermodesulfobacteriota</taxon>
        <taxon>Desulfovibrionia</taxon>
        <taxon>Desulfovibrionales</taxon>
        <taxon>Desulfovibrionaceae</taxon>
        <taxon>Fundidesulfovibrio</taxon>
    </lineage>
</organism>
<accession>A0A6V8LVW2</accession>
<sequence length="107" mass="11271">MPRDWLALLTEEAARTSIAAAARRIGYARPSVSLALAGKYPGNTDKLAARVLEVLGTVECQHLGLAVTPARCADASGQMPTSSPAALRLWRSCQGCPHKPRTGEATS</sequence>
<dbReference type="RefSeq" id="WP_173084540.1">
    <property type="nucleotide sequence ID" value="NZ_BLTE01000010.1"/>
</dbReference>
<dbReference type="Proteomes" id="UP000494245">
    <property type="component" value="Unassembled WGS sequence"/>
</dbReference>
<dbReference type="Gene3D" id="1.10.260.40">
    <property type="entry name" value="lambda repressor-like DNA-binding domains"/>
    <property type="match status" value="1"/>
</dbReference>
<dbReference type="InterPro" id="IPR010982">
    <property type="entry name" value="Lambda_DNA-bd_dom_sf"/>
</dbReference>